<dbReference type="InterPro" id="IPR016181">
    <property type="entry name" value="Acyl_CoA_acyltransferase"/>
</dbReference>
<protein>
    <recommendedName>
        <fullName evidence="1">N-acetyltransferase domain-containing protein</fullName>
    </recommendedName>
</protein>
<dbReference type="GO" id="GO:0008999">
    <property type="term" value="F:protein-N-terminal-alanine acetyltransferase activity"/>
    <property type="evidence" value="ECO:0007669"/>
    <property type="project" value="TreeGrafter"/>
</dbReference>
<gene>
    <name evidence="2" type="primary">YIR042C_0</name>
    <name evidence="2" type="ORF">LSUE1_G007742</name>
</gene>
<feature type="non-terminal residue" evidence="2">
    <location>
        <position position="212"/>
    </location>
</feature>
<dbReference type="Proteomes" id="UP000469558">
    <property type="component" value="Unassembled WGS sequence"/>
</dbReference>
<dbReference type="EMBL" id="QGMK01001640">
    <property type="protein sequence ID" value="TVY65687.1"/>
    <property type="molecule type" value="Genomic_DNA"/>
</dbReference>
<reference evidence="2 3" key="1">
    <citation type="submission" date="2018-05" db="EMBL/GenBank/DDBJ databases">
        <title>Genome sequencing and assembly of the regulated plant pathogen Lachnellula willkommii and related sister species for the development of diagnostic species identification markers.</title>
        <authorList>
            <person name="Giroux E."/>
            <person name="Bilodeau G."/>
        </authorList>
    </citation>
    <scope>NUCLEOTIDE SEQUENCE [LARGE SCALE GENOMIC DNA]</scope>
    <source>
        <strain evidence="2 3">CBS 268.59</strain>
    </source>
</reference>
<proteinExistence type="predicted"/>
<dbReference type="PROSITE" id="PS51186">
    <property type="entry name" value="GNAT"/>
    <property type="match status" value="1"/>
</dbReference>
<dbReference type="PANTHER" id="PTHR43441:SF2">
    <property type="entry name" value="FAMILY ACETYLTRANSFERASE, PUTATIVE (AFU_ORTHOLOGUE AFUA_7G00850)-RELATED"/>
    <property type="match status" value="1"/>
</dbReference>
<keyword evidence="3" id="KW-1185">Reference proteome</keyword>
<dbReference type="AlphaFoldDB" id="A0A8T9BVZ9"/>
<evidence type="ECO:0000259" key="1">
    <source>
        <dbReference type="PROSITE" id="PS51186"/>
    </source>
</evidence>
<feature type="domain" description="N-acetyltransferase" evidence="1">
    <location>
        <begin position="33"/>
        <end position="205"/>
    </location>
</feature>
<sequence length="212" mass="23664">MANYEPEGELVSTPPSIPPNVNSPSMIIHGTYISLRPLQLSDAPALYHSLSGPENDGLWTYLPGGPFPDLEAFTNHIAFLCQRTMFFPFALLSKNPAHIPSALKDATGEEEGVPVGVTTLMCIEPAHHRIEIGHVVYSSLLQRSAASTEVSYLLMKLAFDQLGYKRVEWKCNDRNNPSMKAAERLGFTYEGTFRRHLVVKGRRRDTAWYSTV</sequence>
<name>A0A8T9BVZ9_9HELO</name>
<accession>A0A8T9BVZ9</accession>
<comment type="caution">
    <text evidence="2">The sequence shown here is derived from an EMBL/GenBank/DDBJ whole genome shotgun (WGS) entry which is preliminary data.</text>
</comment>
<dbReference type="Gene3D" id="3.40.630.30">
    <property type="match status" value="1"/>
</dbReference>
<dbReference type="GO" id="GO:1990189">
    <property type="term" value="F:protein N-terminal-serine acetyltransferase activity"/>
    <property type="evidence" value="ECO:0007669"/>
    <property type="project" value="TreeGrafter"/>
</dbReference>
<dbReference type="PANTHER" id="PTHR43441">
    <property type="entry name" value="RIBOSOMAL-PROTEIN-SERINE ACETYLTRANSFERASE"/>
    <property type="match status" value="1"/>
</dbReference>
<dbReference type="SUPFAM" id="SSF55729">
    <property type="entry name" value="Acyl-CoA N-acyltransferases (Nat)"/>
    <property type="match status" value="1"/>
</dbReference>
<dbReference type="InterPro" id="IPR051908">
    <property type="entry name" value="Ribosomal_N-acetyltransferase"/>
</dbReference>
<evidence type="ECO:0000313" key="3">
    <source>
        <dbReference type="Proteomes" id="UP000469558"/>
    </source>
</evidence>
<dbReference type="InterPro" id="IPR000182">
    <property type="entry name" value="GNAT_dom"/>
</dbReference>
<organism evidence="2 3">
    <name type="scientific">Lachnellula suecica</name>
    <dbReference type="NCBI Taxonomy" id="602035"/>
    <lineage>
        <taxon>Eukaryota</taxon>
        <taxon>Fungi</taxon>
        <taxon>Dikarya</taxon>
        <taxon>Ascomycota</taxon>
        <taxon>Pezizomycotina</taxon>
        <taxon>Leotiomycetes</taxon>
        <taxon>Helotiales</taxon>
        <taxon>Lachnaceae</taxon>
        <taxon>Lachnellula</taxon>
    </lineage>
</organism>
<dbReference type="Pfam" id="PF13302">
    <property type="entry name" value="Acetyltransf_3"/>
    <property type="match status" value="1"/>
</dbReference>
<dbReference type="OrthoDB" id="41238at2759"/>
<evidence type="ECO:0000313" key="2">
    <source>
        <dbReference type="EMBL" id="TVY65687.1"/>
    </source>
</evidence>